<organism evidence="1 2">
    <name type="scientific">Rudanella paleaurantiibacter</name>
    <dbReference type="NCBI Taxonomy" id="2614655"/>
    <lineage>
        <taxon>Bacteria</taxon>
        <taxon>Pseudomonadati</taxon>
        <taxon>Bacteroidota</taxon>
        <taxon>Cytophagia</taxon>
        <taxon>Cytophagales</taxon>
        <taxon>Cytophagaceae</taxon>
        <taxon>Rudanella</taxon>
    </lineage>
</organism>
<dbReference type="Proteomes" id="UP000488299">
    <property type="component" value="Unassembled WGS sequence"/>
</dbReference>
<protein>
    <submittedName>
        <fullName evidence="1">Uncharacterized protein</fullName>
    </submittedName>
</protein>
<dbReference type="EMBL" id="WELI01000002">
    <property type="protein sequence ID" value="KAB7731920.1"/>
    <property type="molecule type" value="Genomic_DNA"/>
</dbReference>
<evidence type="ECO:0000313" key="1">
    <source>
        <dbReference type="EMBL" id="KAB7731920.1"/>
    </source>
</evidence>
<comment type="caution">
    <text evidence="1">The sequence shown here is derived from an EMBL/GenBank/DDBJ whole genome shotgun (WGS) entry which is preliminary data.</text>
</comment>
<dbReference type="RefSeq" id="WP_152123499.1">
    <property type="nucleotide sequence ID" value="NZ_WELI01000002.1"/>
</dbReference>
<reference evidence="1 2" key="1">
    <citation type="submission" date="2019-10" db="EMBL/GenBank/DDBJ databases">
        <title>Rudanella paleaurantiibacter sp. nov., isolated from sludge.</title>
        <authorList>
            <person name="Xu S.Q."/>
        </authorList>
    </citation>
    <scope>NUCLEOTIDE SEQUENCE [LARGE SCALE GENOMIC DNA]</scope>
    <source>
        <strain evidence="1 2">HX-22-17</strain>
    </source>
</reference>
<name>A0A7J5U2K5_9BACT</name>
<dbReference type="AlphaFoldDB" id="A0A7J5U2K5"/>
<proteinExistence type="predicted"/>
<evidence type="ECO:0000313" key="2">
    <source>
        <dbReference type="Proteomes" id="UP000488299"/>
    </source>
</evidence>
<gene>
    <name evidence="1" type="ORF">F5984_06780</name>
</gene>
<accession>A0A7J5U2K5</accession>
<keyword evidence="2" id="KW-1185">Reference proteome</keyword>
<sequence>MLPTTQAWIIDCKPADDWKTFIEYWKGMYHYSSKSKAYDVYVIDRKMPFKFDSVILRGLFEWKNNTEDKLSEKKVSSVNQIIDKLEVVNQLADDWDAKTFSDSFGKISAIWQVFLMHVIQPSQFPIFDQHVYRASIYLQTGDIGELKGTTKQKLNAYKEYQAFFGDVRLASACDSRNIDKALWAFGRFIKQYPRLFSKTSL</sequence>